<organism evidence="2 3">
    <name type="scientific">Pleurodeles waltl</name>
    <name type="common">Iberian ribbed newt</name>
    <dbReference type="NCBI Taxonomy" id="8319"/>
    <lineage>
        <taxon>Eukaryota</taxon>
        <taxon>Metazoa</taxon>
        <taxon>Chordata</taxon>
        <taxon>Craniata</taxon>
        <taxon>Vertebrata</taxon>
        <taxon>Euteleostomi</taxon>
        <taxon>Amphibia</taxon>
        <taxon>Batrachia</taxon>
        <taxon>Caudata</taxon>
        <taxon>Salamandroidea</taxon>
        <taxon>Salamandridae</taxon>
        <taxon>Pleurodelinae</taxon>
        <taxon>Pleurodeles</taxon>
    </lineage>
</organism>
<evidence type="ECO:0000313" key="3">
    <source>
        <dbReference type="Proteomes" id="UP001066276"/>
    </source>
</evidence>
<sequence>MSRRAEVPLSLPRSTGPSLLRIQGGRGTPSPPQQLCLDPNHTPGRRTVSTGPEGRGHVSPLFGCGPHPPRPAPPWPNCRRWLLLGRRADPCLIGLDAQHPPTKLLRAARASVCRVPDLRRLPARQPLLGHRTLVQPFRFALGSSWHPSTLGAPSLMGARDCQVAAEAWAAELADSRLLTLPSWLRP</sequence>
<evidence type="ECO:0000313" key="2">
    <source>
        <dbReference type="EMBL" id="KAJ1109551.1"/>
    </source>
</evidence>
<proteinExistence type="predicted"/>
<dbReference type="EMBL" id="JANPWB010000013">
    <property type="protein sequence ID" value="KAJ1109551.1"/>
    <property type="molecule type" value="Genomic_DNA"/>
</dbReference>
<gene>
    <name evidence="2" type="ORF">NDU88_006911</name>
</gene>
<evidence type="ECO:0000256" key="1">
    <source>
        <dbReference type="SAM" id="MobiDB-lite"/>
    </source>
</evidence>
<reference evidence="2" key="1">
    <citation type="journal article" date="2022" name="bioRxiv">
        <title>Sequencing and chromosome-scale assembly of the giantPleurodeles waltlgenome.</title>
        <authorList>
            <person name="Brown T."/>
            <person name="Elewa A."/>
            <person name="Iarovenko S."/>
            <person name="Subramanian E."/>
            <person name="Araus A.J."/>
            <person name="Petzold A."/>
            <person name="Susuki M."/>
            <person name="Suzuki K.-i.T."/>
            <person name="Hayashi T."/>
            <person name="Toyoda A."/>
            <person name="Oliveira C."/>
            <person name="Osipova E."/>
            <person name="Leigh N.D."/>
            <person name="Simon A."/>
            <person name="Yun M.H."/>
        </authorList>
    </citation>
    <scope>NUCLEOTIDE SEQUENCE</scope>
    <source>
        <strain evidence="2">20211129_DDA</strain>
        <tissue evidence="2">Liver</tissue>
    </source>
</reference>
<accession>A0AAV7N0L2</accession>
<protein>
    <submittedName>
        <fullName evidence="2">Uncharacterized protein</fullName>
    </submittedName>
</protein>
<dbReference type="AlphaFoldDB" id="A0AAV7N0L2"/>
<dbReference type="Proteomes" id="UP001066276">
    <property type="component" value="Chromosome 9"/>
</dbReference>
<keyword evidence="3" id="KW-1185">Reference proteome</keyword>
<feature type="region of interest" description="Disordered" evidence="1">
    <location>
        <begin position="1"/>
        <end position="65"/>
    </location>
</feature>
<comment type="caution">
    <text evidence="2">The sequence shown here is derived from an EMBL/GenBank/DDBJ whole genome shotgun (WGS) entry which is preliminary data.</text>
</comment>
<name>A0AAV7N0L2_PLEWA</name>